<dbReference type="EMBL" id="JAGPNK010000005">
    <property type="protein sequence ID" value="KAH7320965.1"/>
    <property type="molecule type" value="Genomic_DNA"/>
</dbReference>
<organism evidence="2 3">
    <name type="scientific">Stachybotrys elegans</name>
    <dbReference type="NCBI Taxonomy" id="80388"/>
    <lineage>
        <taxon>Eukaryota</taxon>
        <taxon>Fungi</taxon>
        <taxon>Dikarya</taxon>
        <taxon>Ascomycota</taxon>
        <taxon>Pezizomycotina</taxon>
        <taxon>Sordariomycetes</taxon>
        <taxon>Hypocreomycetidae</taxon>
        <taxon>Hypocreales</taxon>
        <taxon>Stachybotryaceae</taxon>
        <taxon>Stachybotrys</taxon>
    </lineage>
</organism>
<keyword evidence="3" id="KW-1185">Reference proteome</keyword>
<evidence type="ECO:0000313" key="3">
    <source>
        <dbReference type="Proteomes" id="UP000813444"/>
    </source>
</evidence>
<name>A0A8K0SU41_9HYPO</name>
<feature type="chain" id="PRO_5035457992" evidence="1">
    <location>
        <begin position="19"/>
        <end position="294"/>
    </location>
</feature>
<dbReference type="AlphaFoldDB" id="A0A8K0SU41"/>
<feature type="signal peptide" evidence="1">
    <location>
        <begin position="1"/>
        <end position="18"/>
    </location>
</feature>
<proteinExistence type="predicted"/>
<sequence length="294" mass="32947">MRLSVLITALYLVVGAVAGGYQGALERVMLYYAYQIDGLNPEERRSIGWRCMEWNDGACDRWRQFTNCDTGPGGRCNFNQFFRNMGYGVNGNPEIVPGDDQNARTLDIEKTAVAYYDYVRRNTDAGRVPNYVPYHVMKNAGIDYNAFIGKLGDLVQQTANSKKTPSNAWMFDEFHKTVKAINVARAGDHGPFAITEANSKLGNQWVVTRNVGSNPALKPEYKNVDWFDNTKKPWSEVDWAATQAKMERAGIKDADQKVTAARNAIYGNGGEAANHLAVMQSFQNMETKITNCKR</sequence>
<keyword evidence="1" id="KW-0732">Signal</keyword>
<dbReference type="Proteomes" id="UP000813444">
    <property type="component" value="Unassembled WGS sequence"/>
</dbReference>
<evidence type="ECO:0000313" key="2">
    <source>
        <dbReference type="EMBL" id="KAH7320965.1"/>
    </source>
</evidence>
<gene>
    <name evidence="2" type="ORF">B0I35DRAFT_407983</name>
</gene>
<reference evidence="2" key="1">
    <citation type="journal article" date="2021" name="Nat. Commun.">
        <title>Genetic determinants of endophytism in the Arabidopsis root mycobiome.</title>
        <authorList>
            <person name="Mesny F."/>
            <person name="Miyauchi S."/>
            <person name="Thiergart T."/>
            <person name="Pickel B."/>
            <person name="Atanasova L."/>
            <person name="Karlsson M."/>
            <person name="Huettel B."/>
            <person name="Barry K.W."/>
            <person name="Haridas S."/>
            <person name="Chen C."/>
            <person name="Bauer D."/>
            <person name="Andreopoulos W."/>
            <person name="Pangilinan J."/>
            <person name="LaButti K."/>
            <person name="Riley R."/>
            <person name="Lipzen A."/>
            <person name="Clum A."/>
            <person name="Drula E."/>
            <person name="Henrissat B."/>
            <person name="Kohler A."/>
            <person name="Grigoriev I.V."/>
            <person name="Martin F.M."/>
            <person name="Hacquard S."/>
        </authorList>
    </citation>
    <scope>NUCLEOTIDE SEQUENCE</scope>
    <source>
        <strain evidence="2">MPI-CAGE-CH-0235</strain>
    </source>
</reference>
<accession>A0A8K0SU41</accession>
<protein>
    <submittedName>
        <fullName evidence="2">Uncharacterized protein</fullName>
    </submittedName>
</protein>
<dbReference type="OrthoDB" id="3467882at2759"/>
<evidence type="ECO:0000256" key="1">
    <source>
        <dbReference type="SAM" id="SignalP"/>
    </source>
</evidence>
<comment type="caution">
    <text evidence="2">The sequence shown here is derived from an EMBL/GenBank/DDBJ whole genome shotgun (WGS) entry which is preliminary data.</text>
</comment>